<dbReference type="Proteomes" id="UP001501729">
    <property type="component" value="Unassembled WGS sequence"/>
</dbReference>
<dbReference type="InterPro" id="IPR031803">
    <property type="entry name" value="BAT_GAF/HTH-assoc"/>
</dbReference>
<name>A0AAV3UP97_9EURY</name>
<dbReference type="EMBL" id="BAABKX010000022">
    <property type="protein sequence ID" value="GAA5062409.1"/>
    <property type="molecule type" value="Genomic_DNA"/>
</dbReference>
<dbReference type="Pfam" id="PF15915">
    <property type="entry name" value="BAT"/>
    <property type="match status" value="1"/>
</dbReference>
<gene>
    <name evidence="2" type="ORF">GCM10025751_49760</name>
</gene>
<evidence type="ECO:0000313" key="3">
    <source>
        <dbReference type="Proteomes" id="UP001501729"/>
    </source>
</evidence>
<proteinExistence type="predicted"/>
<dbReference type="AlphaFoldDB" id="A0AAV3UP97"/>
<dbReference type="GeneID" id="68616314"/>
<reference evidence="2 3" key="1">
    <citation type="journal article" date="2019" name="Int. J. Syst. Evol. Microbiol.">
        <title>The Global Catalogue of Microorganisms (GCM) 10K type strain sequencing project: providing services to taxonomists for standard genome sequencing and annotation.</title>
        <authorList>
            <consortium name="The Broad Institute Genomics Platform"/>
            <consortium name="The Broad Institute Genome Sequencing Center for Infectious Disease"/>
            <person name="Wu L."/>
            <person name="Ma J."/>
        </authorList>
    </citation>
    <scope>NUCLEOTIDE SEQUENCE [LARGE SCALE GENOMIC DNA]</scope>
    <source>
        <strain evidence="2 3">JCM 17504</strain>
    </source>
</reference>
<comment type="caution">
    <text evidence="2">The sequence shown here is derived from an EMBL/GenBank/DDBJ whole genome shotgun (WGS) entry which is preliminary data.</text>
</comment>
<keyword evidence="3" id="KW-1185">Reference proteome</keyword>
<evidence type="ECO:0000259" key="1">
    <source>
        <dbReference type="Pfam" id="PF15915"/>
    </source>
</evidence>
<protein>
    <recommendedName>
        <fullName evidence="1">Bacterioopsin transcriptional activator GAF and HTH associated domain-containing protein</fullName>
    </recommendedName>
</protein>
<sequence length="160" mass="18416">MSVIAEFKVPAEALALSETLEQTPEMIVEIERVVAHDDDRVMPYFWGRGGDYTEFEAAIDNDPSTQSVMKLDEYEDGTLYRAEWTQNIESIVYAYLEVGATILEATGRTDNWELRMRFDTEDLVADFRNYCREKNIPYELLRLYHPSEPKGGGQYGLSPK</sequence>
<feature type="domain" description="Bacterioopsin transcriptional activator GAF and HTH associated" evidence="1">
    <location>
        <begin position="6"/>
        <end position="141"/>
    </location>
</feature>
<evidence type="ECO:0000313" key="2">
    <source>
        <dbReference type="EMBL" id="GAA5062409.1"/>
    </source>
</evidence>
<organism evidence="2 3">
    <name type="scientific">Haladaptatus pallidirubidus</name>
    <dbReference type="NCBI Taxonomy" id="1008152"/>
    <lineage>
        <taxon>Archaea</taxon>
        <taxon>Methanobacteriati</taxon>
        <taxon>Methanobacteriota</taxon>
        <taxon>Stenosarchaea group</taxon>
        <taxon>Halobacteria</taxon>
        <taxon>Halobacteriales</taxon>
        <taxon>Haladaptataceae</taxon>
        <taxon>Haladaptatus</taxon>
    </lineage>
</organism>
<dbReference type="RefSeq" id="WP_345413027.1">
    <property type="nucleotide sequence ID" value="NZ_BAABKX010000022.1"/>
</dbReference>
<accession>A0AAV3UP97</accession>